<sequence length="100" mass="11373">MFPFLPLLSTSRFAPSSLFATLFLFVDFSVSSILRLFLLPLFILLHCLVFTSLFFLTLAFSFKLPTLGKESERRGLSFLHIQLLCVPVISVLHLLLLLLL</sequence>
<keyword evidence="1" id="KW-1133">Transmembrane helix</keyword>
<name>A0A8D9BVJ2_9HEMI</name>
<evidence type="ECO:0000256" key="1">
    <source>
        <dbReference type="SAM" id="Phobius"/>
    </source>
</evidence>
<reference evidence="2" key="1">
    <citation type="submission" date="2021-05" db="EMBL/GenBank/DDBJ databases">
        <authorList>
            <person name="Alioto T."/>
            <person name="Alioto T."/>
            <person name="Gomez Garrido J."/>
        </authorList>
    </citation>
    <scope>NUCLEOTIDE SEQUENCE</scope>
</reference>
<feature type="transmembrane region" description="Helical" evidence="1">
    <location>
        <begin position="37"/>
        <end position="59"/>
    </location>
</feature>
<proteinExistence type="predicted"/>
<keyword evidence="1" id="KW-0812">Transmembrane</keyword>
<feature type="transmembrane region" description="Helical" evidence="1">
    <location>
        <begin position="79"/>
        <end position="99"/>
    </location>
</feature>
<feature type="transmembrane region" description="Helical" evidence="1">
    <location>
        <begin position="12"/>
        <end position="30"/>
    </location>
</feature>
<accession>A0A8D9BVJ2</accession>
<organism evidence="2">
    <name type="scientific">Cacopsylla melanoneura</name>
    <dbReference type="NCBI Taxonomy" id="428564"/>
    <lineage>
        <taxon>Eukaryota</taxon>
        <taxon>Metazoa</taxon>
        <taxon>Ecdysozoa</taxon>
        <taxon>Arthropoda</taxon>
        <taxon>Hexapoda</taxon>
        <taxon>Insecta</taxon>
        <taxon>Pterygota</taxon>
        <taxon>Neoptera</taxon>
        <taxon>Paraneoptera</taxon>
        <taxon>Hemiptera</taxon>
        <taxon>Sternorrhyncha</taxon>
        <taxon>Psylloidea</taxon>
        <taxon>Psyllidae</taxon>
        <taxon>Psyllinae</taxon>
        <taxon>Cacopsylla</taxon>
    </lineage>
</organism>
<dbReference type="EMBL" id="HBUF01673855">
    <property type="protein sequence ID" value="CAG6790996.1"/>
    <property type="molecule type" value="Transcribed_RNA"/>
</dbReference>
<protein>
    <submittedName>
        <fullName evidence="2">Uncharacterized protein</fullName>
    </submittedName>
</protein>
<keyword evidence="1" id="KW-0472">Membrane</keyword>
<dbReference type="AlphaFoldDB" id="A0A8D9BVJ2"/>
<evidence type="ECO:0000313" key="2">
    <source>
        <dbReference type="EMBL" id="CAG6790996.1"/>
    </source>
</evidence>